<evidence type="ECO:0000256" key="1">
    <source>
        <dbReference type="SAM" id="MobiDB-lite"/>
    </source>
</evidence>
<accession>F0ZNN9</accession>
<sequence length="540" mass="61446">MEEWLKILGIIEFIVALVVLLFLIGVIAIITKNRHIEFNQYWKSRTLIASSAFIWVIFLLLGNEYLWSSKEGIFGVKESHSRAICALHVFFTVGLAEPLFFLIFLFTIKSKTNQDKENSNTQNNLRSNGSHRMEMIKNKWFRFQEPNTYVYVWSLVCTLPLVIIHLILLILDATDVTEPRGNQYLFTVYDSKEQKCSVPIISTGAFAVFFVIFLFFFVIVSRNFSKSIINRSLINRIRILQFSFVAFLPLEVAIRVVLIFTTNIGDATPALFNAFFFVDIIVLLIGVLEFALFPILDSLGFYSSSIRMWKFKNIMGKNNGQTRNKATDENDDHILLTSIQTNTNTPTSISEDKATNGAILTPTGNNEKIAVPNDNNKNELINNNNNNNDSNNNNKSNAFSNIEIDNNNSHQSTNIHQQSELEKLKIKHKSPIFDRVRDTEDVNIPPQPLSTPLSSVSSKSSHLEQVINSNSVEKKKRRFSLSSKKRSSSSSSSSSPIVVTPISQSPPQQSTSQNVRYLHQTPVDNFKDQLFKYSNQQNYK</sequence>
<keyword evidence="2" id="KW-0812">Transmembrane</keyword>
<dbReference type="InParanoid" id="F0ZNN9"/>
<dbReference type="AlphaFoldDB" id="F0ZNN9"/>
<feature type="compositionally biased region" description="Low complexity" evidence="1">
    <location>
        <begin position="450"/>
        <end position="460"/>
    </location>
</feature>
<feature type="transmembrane region" description="Helical" evidence="2">
    <location>
        <begin position="242"/>
        <end position="262"/>
    </location>
</feature>
<dbReference type="RefSeq" id="XP_003289039.1">
    <property type="nucleotide sequence ID" value="XM_003288991.1"/>
</dbReference>
<evidence type="ECO:0000256" key="2">
    <source>
        <dbReference type="SAM" id="Phobius"/>
    </source>
</evidence>
<feature type="compositionally biased region" description="Basic residues" evidence="1">
    <location>
        <begin position="474"/>
        <end position="487"/>
    </location>
</feature>
<feature type="region of interest" description="Disordered" evidence="1">
    <location>
        <begin position="343"/>
        <end position="423"/>
    </location>
</feature>
<feature type="transmembrane region" description="Helical" evidence="2">
    <location>
        <begin position="149"/>
        <end position="171"/>
    </location>
</feature>
<organism evidence="3 4">
    <name type="scientific">Dictyostelium purpureum</name>
    <name type="common">Slime mold</name>
    <dbReference type="NCBI Taxonomy" id="5786"/>
    <lineage>
        <taxon>Eukaryota</taxon>
        <taxon>Amoebozoa</taxon>
        <taxon>Evosea</taxon>
        <taxon>Eumycetozoa</taxon>
        <taxon>Dictyostelia</taxon>
        <taxon>Dictyosteliales</taxon>
        <taxon>Dictyosteliaceae</taxon>
        <taxon>Dictyostelium</taxon>
    </lineage>
</organism>
<dbReference type="OrthoDB" id="20528at2759"/>
<dbReference type="GeneID" id="10499872"/>
<dbReference type="KEGG" id="dpp:DICPUDRAFT_153350"/>
<feature type="compositionally biased region" description="Low complexity" evidence="1">
    <location>
        <begin position="373"/>
        <end position="397"/>
    </location>
</feature>
<keyword evidence="4" id="KW-1185">Reference proteome</keyword>
<dbReference type="PANTHER" id="PTHR34116">
    <property type="entry name" value="PLASMINOGEN ACTIVATOR INHIBITOR"/>
    <property type="match status" value="1"/>
</dbReference>
<feature type="transmembrane region" description="Helical" evidence="2">
    <location>
        <begin position="200"/>
        <end position="221"/>
    </location>
</feature>
<proteinExistence type="predicted"/>
<dbReference type="Proteomes" id="UP000001064">
    <property type="component" value="Unassembled WGS sequence"/>
</dbReference>
<keyword evidence="2" id="KW-1133">Transmembrane helix</keyword>
<dbReference type="PANTHER" id="PTHR34116:SF2">
    <property type="entry name" value="THH1_TOM1_TOM3 DOMAIN-CONTAINING PROTEIN"/>
    <property type="match status" value="1"/>
</dbReference>
<keyword evidence="2" id="KW-0472">Membrane</keyword>
<gene>
    <name evidence="3" type="ORF">DICPUDRAFT_153350</name>
</gene>
<feature type="region of interest" description="Disordered" evidence="1">
    <location>
        <begin position="437"/>
        <end position="521"/>
    </location>
</feature>
<dbReference type="EMBL" id="GL871097">
    <property type="protein sequence ID" value="EGC34454.1"/>
    <property type="molecule type" value="Genomic_DNA"/>
</dbReference>
<protein>
    <submittedName>
        <fullName evidence="3">Uncharacterized protein</fullName>
    </submittedName>
</protein>
<reference evidence="4" key="1">
    <citation type="journal article" date="2011" name="Genome Biol.">
        <title>Comparative genomics of the social amoebae Dictyostelium discoideum and Dictyostelium purpureum.</title>
        <authorList>
            <consortium name="US DOE Joint Genome Institute (JGI-PGF)"/>
            <person name="Sucgang R."/>
            <person name="Kuo A."/>
            <person name="Tian X."/>
            <person name="Salerno W."/>
            <person name="Parikh A."/>
            <person name="Feasley C.L."/>
            <person name="Dalin E."/>
            <person name="Tu H."/>
            <person name="Huang E."/>
            <person name="Barry K."/>
            <person name="Lindquist E."/>
            <person name="Shapiro H."/>
            <person name="Bruce D."/>
            <person name="Schmutz J."/>
            <person name="Salamov A."/>
            <person name="Fey P."/>
            <person name="Gaudet P."/>
            <person name="Anjard C."/>
            <person name="Babu M.M."/>
            <person name="Basu S."/>
            <person name="Bushmanova Y."/>
            <person name="van der Wel H."/>
            <person name="Katoh-Kurasawa M."/>
            <person name="Dinh C."/>
            <person name="Coutinho P.M."/>
            <person name="Saito T."/>
            <person name="Elias M."/>
            <person name="Schaap P."/>
            <person name="Kay R.R."/>
            <person name="Henrissat B."/>
            <person name="Eichinger L."/>
            <person name="Rivero F."/>
            <person name="Putnam N.H."/>
            <person name="West C.M."/>
            <person name="Loomis W.F."/>
            <person name="Chisholm R.L."/>
            <person name="Shaulsky G."/>
            <person name="Strassmann J.E."/>
            <person name="Queller D.C."/>
            <person name="Kuspa A."/>
            <person name="Grigoriev I.V."/>
        </authorList>
    </citation>
    <scope>NUCLEOTIDE SEQUENCE [LARGE SCALE GENOMIC DNA]</scope>
    <source>
        <strain evidence="4">QSDP1</strain>
    </source>
</reference>
<feature type="transmembrane region" description="Helical" evidence="2">
    <location>
        <begin position="274"/>
        <end position="302"/>
    </location>
</feature>
<dbReference type="eggNOG" id="ENOG502RCS8">
    <property type="taxonomic scope" value="Eukaryota"/>
</dbReference>
<feature type="compositionally biased region" description="Low complexity" evidence="1">
    <location>
        <begin position="488"/>
        <end position="513"/>
    </location>
</feature>
<dbReference type="OMA" id="GNEYLWN"/>
<dbReference type="VEuPathDB" id="AmoebaDB:DICPUDRAFT_153350"/>
<name>F0ZNN9_DICPU</name>
<feature type="transmembrane region" description="Helical" evidence="2">
    <location>
        <begin position="6"/>
        <end position="30"/>
    </location>
</feature>
<feature type="transmembrane region" description="Helical" evidence="2">
    <location>
        <begin position="42"/>
        <end position="61"/>
    </location>
</feature>
<evidence type="ECO:0000313" key="4">
    <source>
        <dbReference type="Proteomes" id="UP000001064"/>
    </source>
</evidence>
<evidence type="ECO:0000313" key="3">
    <source>
        <dbReference type="EMBL" id="EGC34454.1"/>
    </source>
</evidence>
<feature type="transmembrane region" description="Helical" evidence="2">
    <location>
        <begin position="81"/>
        <end position="106"/>
    </location>
</feature>
<feature type="compositionally biased region" description="Polar residues" evidence="1">
    <location>
        <begin position="398"/>
        <end position="418"/>
    </location>
</feature>